<sequence>MIFRVLSLWSLGISSAGLREGTIHNLGVGGVQVSTDALLSANTRIFLQFHLLGGSGADLAHGRVVEALPNGNRYLLSVAFTEVNEKLLQAIEDFVITSTPNESQKLLL</sequence>
<organism evidence="2 3">
    <name type="scientific">Handelsmanbacteria sp. (strain RIFCSPLOWO2_12_FULL_64_10)</name>
    <dbReference type="NCBI Taxonomy" id="1817868"/>
    <lineage>
        <taxon>Bacteria</taxon>
        <taxon>Candidatus Handelsmaniibacteriota</taxon>
    </lineage>
</organism>
<proteinExistence type="predicted"/>
<dbReference type="Pfam" id="PF07238">
    <property type="entry name" value="PilZ"/>
    <property type="match status" value="1"/>
</dbReference>
<gene>
    <name evidence="2" type="ORF">A3F84_16735</name>
</gene>
<accession>A0A1F6D2G5</accession>
<dbReference type="InterPro" id="IPR009875">
    <property type="entry name" value="PilZ_domain"/>
</dbReference>
<name>A0A1F6D2G5_HANXR</name>
<dbReference type="Proteomes" id="UP000178606">
    <property type="component" value="Unassembled WGS sequence"/>
</dbReference>
<dbReference type="GO" id="GO:0035438">
    <property type="term" value="F:cyclic-di-GMP binding"/>
    <property type="evidence" value="ECO:0007669"/>
    <property type="project" value="InterPro"/>
</dbReference>
<reference evidence="2 3" key="1">
    <citation type="journal article" date="2016" name="Nat. Commun.">
        <title>Thousands of microbial genomes shed light on interconnected biogeochemical processes in an aquifer system.</title>
        <authorList>
            <person name="Anantharaman K."/>
            <person name="Brown C.T."/>
            <person name="Hug L.A."/>
            <person name="Sharon I."/>
            <person name="Castelle C.J."/>
            <person name="Probst A.J."/>
            <person name="Thomas B.C."/>
            <person name="Singh A."/>
            <person name="Wilkins M.J."/>
            <person name="Karaoz U."/>
            <person name="Brodie E.L."/>
            <person name="Williams K.H."/>
            <person name="Hubbard S.S."/>
            <person name="Banfield J.F."/>
        </authorList>
    </citation>
    <scope>NUCLEOTIDE SEQUENCE [LARGE SCALE GENOMIC DNA]</scope>
    <source>
        <strain evidence="3">RIFCSPLOWO2_12_FULL_64_10</strain>
    </source>
</reference>
<feature type="domain" description="PilZ" evidence="1">
    <location>
        <begin position="15"/>
        <end position="95"/>
    </location>
</feature>
<evidence type="ECO:0000313" key="2">
    <source>
        <dbReference type="EMBL" id="OGG55565.1"/>
    </source>
</evidence>
<dbReference type="EMBL" id="MFKF01000071">
    <property type="protein sequence ID" value="OGG55565.1"/>
    <property type="molecule type" value="Genomic_DNA"/>
</dbReference>
<evidence type="ECO:0000313" key="3">
    <source>
        <dbReference type="Proteomes" id="UP000178606"/>
    </source>
</evidence>
<protein>
    <recommendedName>
        <fullName evidence="1">PilZ domain-containing protein</fullName>
    </recommendedName>
</protein>
<dbReference type="Gene3D" id="2.40.10.220">
    <property type="entry name" value="predicted glycosyltransferase like domains"/>
    <property type="match status" value="1"/>
</dbReference>
<evidence type="ECO:0000259" key="1">
    <source>
        <dbReference type="Pfam" id="PF07238"/>
    </source>
</evidence>
<comment type="caution">
    <text evidence="2">The sequence shown here is derived from an EMBL/GenBank/DDBJ whole genome shotgun (WGS) entry which is preliminary data.</text>
</comment>
<dbReference type="AlphaFoldDB" id="A0A1F6D2G5"/>